<proteinExistence type="inferred from homology"/>
<sequence length="345" mass="36948">MTKGILATLGAGALAAAGFAAPALADAGPTLKEVQERGSLNCTGHNGSWLGFAEVDDQGNWTGLDVDLCRAVSVAIFGDLDSLNIVPVSWAQRWPSLQSGDVDLVIKASGGTFSRDTELGLQFSRPYYLGTTVVMTHKDLGVEDFAGLDGGSVCIPAGTTIERQVAAYADRVGIEVESVTFEKTEELREAYFSKRCDAYAQWGPTVGIARSVSDNPEGHVILDDVLALEPEVAIMRQGDDQWVDVVNWVFSALWFAEQEGVNSDNVDEMKANPPTAEVGKVLGATPGVGGPLGLSDDWAYNVIKHVGNYGEIFGRNIGEQSDYGMPRGLNKLWNDGGIHYPMVFD</sequence>
<evidence type="ECO:0000256" key="1">
    <source>
        <dbReference type="ARBA" id="ARBA00010333"/>
    </source>
</evidence>
<evidence type="ECO:0000256" key="2">
    <source>
        <dbReference type="ARBA" id="ARBA00022448"/>
    </source>
</evidence>
<dbReference type="RefSeq" id="WP_108691003.1">
    <property type="nucleotide sequence ID" value="NZ_QCYH01000002.1"/>
</dbReference>
<keyword evidence="3 4" id="KW-0732">Signal</keyword>
<keyword evidence="7" id="KW-1185">Reference proteome</keyword>
<organism evidence="6 7">
    <name type="scientific">Pelagivirga sediminicola</name>
    <dbReference type="NCBI Taxonomy" id="2170575"/>
    <lineage>
        <taxon>Bacteria</taxon>
        <taxon>Pseudomonadati</taxon>
        <taxon>Pseudomonadota</taxon>
        <taxon>Alphaproteobacteria</taxon>
        <taxon>Rhodobacterales</taxon>
        <taxon>Paracoccaceae</taxon>
        <taxon>Pelagivirga</taxon>
    </lineage>
</organism>
<evidence type="ECO:0000256" key="4">
    <source>
        <dbReference type="SAM" id="SignalP"/>
    </source>
</evidence>
<dbReference type="Gene3D" id="3.40.190.10">
    <property type="entry name" value="Periplasmic binding protein-like II"/>
    <property type="match status" value="2"/>
</dbReference>
<dbReference type="SMART" id="SM00062">
    <property type="entry name" value="PBPb"/>
    <property type="match status" value="1"/>
</dbReference>
<name>A0A2T7G9D5_9RHOB</name>
<keyword evidence="2" id="KW-0813">Transport</keyword>
<comment type="similarity">
    <text evidence="1">Belongs to the bacterial solute-binding protein 3 family.</text>
</comment>
<accession>A0A2T7G9D5</accession>
<dbReference type="InterPro" id="IPR001638">
    <property type="entry name" value="Solute-binding_3/MltF_N"/>
</dbReference>
<evidence type="ECO:0000313" key="7">
    <source>
        <dbReference type="Proteomes" id="UP000244446"/>
    </source>
</evidence>
<gene>
    <name evidence="6" type="ORF">DC366_04430</name>
</gene>
<dbReference type="Proteomes" id="UP000244446">
    <property type="component" value="Unassembled WGS sequence"/>
</dbReference>
<dbReference type="AlphaFoldDB" id="A0A2T7G9D5"/>
<dbReference type="InterPro" id="IPR051455">
    <property type="entry name" value="Bact_solute-bind_prot3"/>
</dbReference>
<evidence type="ECO:0000259" key="5">
    <source>
        <dbReference type="SMART" id="SM00062"/>
    </source>
</evidence>
<dbReference type="SUPFAM" id="SSF53850">
    <property type="entry name" value="Periplasmic binding protein-like II"/>
    <property type="match status" value="1"/>
</dbReference>
<reference evidence="6 7" key="1">
    <citation type="submission" date="2018-04" db="EMBL/GenBank/DDBJ databases">
        <title>Pelagivirga bohaiensis gen. nov., sp. nov., a bacterium isolated from the Bohai Sea.</title>
        <authorList>
            <person name="Ji X."/>
        </authorList>
    </citation>
    <scope>NUCLEOTIDE SEQUENCE [LARGE SCALE GENOMIC DNA]</scope>
    <source>
        <strain evidence="6 7">BH-SD19</strain>
    </source>
</reference>
<feature type="signal peptide" evidence="4">
    <location>
        <begin position="1"/>
        <end position="25"/>
    </location>
</feature>
<dbReference type="Pfam" id="PF00497">
    <property type="entry name" value="SBP_bac_3"/>
    <property type="match status" value="1"/>
</dbReference>
<evidence type="ECO:0000256" key="3">
    <source>
        <dbReference type="ARBA" id="ARBA00022729"/>
    </source>
</evidence>
<dbReference type="OrthoDB" id="9777941at2"/>
<dbReference type="CDD" id="cd13692">
    <property type="entry name" value="PBP2_BztA"/>
    <property type="match status" value="1"/>
</dbReference>
<evidence type="ECO:0000313" key="6">
    <source>
        <dbReference type="EMBL" id="PVA11029.1"/>
    </source>
</evidence>
<dbReference type="GO" id="GO:0006865">
    <property type="term" value="P:amino acid transport"/>
    <property type="evidence" value="ECO:0007669"/>
    <property type="project" value="TreeGrafter"/>
</dbReference>
<dbReference type="PANTHER" id="PTHR30085:SF7">
    <property type="entry name" value="AMINO-ACID ABC TRANSPORTER-BINDING PROTEIN YHDW-RELATED"/>
    <property type="match status" value="1"/>
</dbReference>
<feature type="domain" description="Solute-binding protein family 3/N-terminal" evidence="5">
    <location>
        <begin position="39"/>
        <end position="258"/>
    </location>
</feature>
<feature type="chain" id="PRO_5015450664" evidence="4">
    <location>
        <begin position="26"/>
        <end position="345"/>
    </location>
</feature>
<dbReference type="PANTHER" id="PTHR30085">
    <property type="entry name" value="AMINO ACID ABC TRANSPORTER PERMEASE"/>
    <property type="match status" value="1"/>
</dbReference>
<protein>
    <submittedName>
        <fullName evidence="6">ABC transporter substrate-binding protein</fullName>
    </submittedName>
</protein>
<comment type="caution">
    <text evidence="6">The sequence shown here is derived from an EMBL/GenBank/DDBJ whole genome shotgun (WGS) entry which is preliminary data.</text>
</comment>
<dbReference type="EMBL" id="QCYH01000002">
    <property type="protein sequence ID" value="PVA11029.1"/>
    <property type="molecule type" value="Genomic_DNA"/>
</dbReference>